<keyword evidence="4 7" id="KW-1133">Transmembrane helix</keyword>
<dbReference type="InterPro" id="IPR022791">
    <property type="entry name" value="L-PG_synthase/AglD"/>
</dbReference>
<feature type="transmembrane region" description="Helical" evidence="7">
    <location>
        <begin position="145"/>
        <end position="170"/>
    </location>
</feature>
<dbReference type="Proteomes" id="UP001604282">
    <property type="component" value="Unassembled WGS sequence"/>
</dbReference>
<evidence type="ECO:0000256" key="2">
    <source>
        <dbReference type="ARBA" id="ARBA00022475"/>
    </source>
</evidence>
<evidence type="ECO:0000256" key="6">
    <source>
        <dbReference type="SAM" id="MobiDB-lite"/>
    </source>
</evidence>
<sequence length="353" mass="36769">MDRVRRWLTPVVVVAALVGVFLLVKDQGAEAARAFARADAAPLLAASVLANIAGLVLAVHAWRVLIPGDHPIRGLLAAKIYFLGQLSKYVPGRVWGVLTHIAHGRAAGVPGARMTSAYVLSLALTLLTGAAVGLAAAPAALPGHWYWLCPPALVFLAGVVRPAIITRPVTWLTRLARRPVDPPPDTAVRRAVLLALASWTASGLHLWFLLLAIGAPPWSGLGAAVGGFALATVVSSLAVIVPDGWGVRELTLTAALATVLPGGLAAAAALASRLVCVLAELGSSAVVLAWSRLRGAGDVPSAEHPTKPPHRPDTPHRPGPHAGPPPRPEYADIPHAHPYRLTLPIGENARVHP</sequence>
<evidence type="ECO:0000256" key="5">
    <source>
        <dbReference type="ARBA" id="ARBA00023136"/>
    </source>
</evidence>
<feature type="transmembrane region" description="Helical" evidence="7">
    <location>
        <begin position="7"/>
        <end position="24"/>
    </location>
</feature>
<keyword evidence="3 7" id="KW-0812">Transmembrane</keyword>
<feature type="region of interest" description="Disordered" evidence="6">
    <location>
        <begin position="298"/>
        <end position="334"/>
    </location>
</feature>
<feature type="transmembrane region" description="Helical" evidence="7">
    <location>
        <begin position="44"/>
        <end position="66"/>
    </location>
</feature>
<evidence type="ECO:0000256" key="3">
    <source>
        <dbReference type="ARBA" id="ARBA00022692"/>
    </source>
</evidence>
<name>A0ABW7BWW8_9ACTN</name>
<dbReference type="RefSeq" id="WP_229883330.1">
    <property type="nucleotide sequence ID" value="NZ_BMVV01000003.1"/>
</dbReference>
<keyword evidence="9" id="KW-1185">Reference proteome</keyword>
<evidence type="ECO:0000256" key="7">
    <source>
        <dbReference type="SAM" id="Phobius"/>
    </source>
</evidence>
<dbReference type="EMBL" id="JBICZW010000009">
    <property type="protein sequence ID" value="MFG3190636.1"/>
    <property type="molecule type" value="Genomic_DNA"/>
</dbReference>
<accession>A0ABW7BWW8</accession>
<reference evidence="8 9" key="1">
    <citation type="submission" date="2024-10" db="EMBL/GenBank/DDBJ databases">
        <title>The Natural Products Discovery Center: Release of the First 8490 Sequenced Strains for Exploring Actinobacteria Biosynthetic Diversity.</title>
        <authorList>
            <person name="Kalkreuter E."/>
            <person name="Kautsar S.A."/>
            <person name="Yang D."/>
            <person name="Bader C.D."/>
            <person name="Teijaro C.N."/>
            <person name="Fluegel L."/>
            <person name="Davis C.M."/>
            <person name="Simpson J.R."/>
            <person name="Lauterbach L."/>
            <person name="Steele A.D."/>
            <person name="Gui C."/>
            <person name="Meng S."/>
            <person name="Li G."/>
            <person name="Viehrig K."/>
            <person name="Ye F."/>
            <person name="Su P."/>
            <person name="Kiefer A.F."/>
            <person name="Nichols A."/>
            <person name="Cepeda A.J."/>
            <person name="Yan W."/>
            <person name="Fan B."/>
            <person name="Jiang Y."/>
            <person name="Adhikari A."/>
            <person name="Zheng C.-J."/>
            <person name="Schuster L."/>
            <person name="Cowan T.M."/>
            <person name="Smanski M.J."/>
            <person name="Chevrette M.G."/>
            <person name="De Carvalho L.P.S."/>
            <person name="Shen B."/>
        </authorList>
    </citation>
    <scope>NUCLEOTIDE SEQUENCE [LARGE SCALE GENOMIC DNA]</scope>
    <source>
        <strain evidence="8 9">NPDC048229</strain>
    </source>
</reference>
<feature type="transmembrane region" description="Helical" evidence="7">
    <location>
        <begin position="252"/>
        <end position="271"/>
    </location>
</feature>
<keyword evidence="2" id="KW-1003">Cell membrane</keyword>
<evidence type="ECO:0000256" key="4">
    <source>
        <dbReference type="ARBA" id="ARBA00022989"/>
    </source>
</evidence>
<dbReference type="Pfam" id="PF03706">
    <property type="entry name" value="LPG_synthase_TM"/>
    <property type="match status" value="1"/>
</dbReference>
<organism evidence="8 9">
    <name type="scientific">Streptomyces omiyaensis</name>
    <dbReference type="NCBI Taxonomy" id="68247"/>
    <lineage>
        <taxon>Bacteria</taxon>
        <taxon>Bacillati</taxon>
        <taxon>Actinomycetota</taxon>
        <taxon>Actinomycetes</taxon>
        <taxon>Kitasatosporales</taxon>
        <taxon>Streptomycetaceae</taxon>
        <taxon>Streptomyces</taxon>
    </lineage>
</organism>
<feature type="transmembrane region" description="Helical" evidence="7">
    <location>
        <begin position="191"/>
        <end position="215"/>
    </location>
</feature>
<proteinExistence type="predicted"/>
<evidence type="ECO:0000313" key="8">
    <source>
        <dbReference type="EMBL" id="MFG3190636.1"/>
    </source>
</evidence>
<evidence type="ECO:0000256" key="1">
    <source>
        <dbReference type="ARBA" id="ARBA00004651"/>
    </source>
</evidence>
<gene>
    <name evidence="8" type="ORF">ACGFYS_17030</name>
</gene>
<feature type="transmembrane region" description="Helical" evidence="7">
    <location>
        <begin position="221"/>
        <end position="240"/>
    </location>
</feature>
<comment type="caution">
    <text evidence="8">The sequence shown here is derived from an EMBL/GenBank/DDBJ whole genome shotgun (WGS) entry which is preliminary data.</text>
</comment>
<comment type="subcellular location">
    <subcellularLocation>
        <location evidence="1">Cell membrane</location>
        <topology evidence="1">Multi-pass membrane protein</topology>
    </subcellularLocation>
</comment>
<feature type="transmembrane region" description="Helical" evidence="7">
    <location>
        <begin position="117"/>
        <end position="139"/>
    </location>
</feature>
<keyword evidence="5 7" id="KW-0472">Membrane</keyword>
<protein>
    <submittedName>
        <fullName evidence="8">Lysylphosphatidylglycerol synthase domain-containing protein</fullName>
    </submittedName>
</protein>
<evidence type="ECO:0000313" key="9">
    <source>
        <dbReference type="Proteomes" id="UP001604282"/>
    </source>
</evidence>
<feature type="compositionally biased region" description="Basic and acidic residues" evidence="6">
    <location>
        <begin position="304"/>
        <end position="316"/>
    </location>
</feature>